<evidence type="ECO:0000259" key="5">
    <source>
        <dbReference type="PROSITE" id="PS00662"/>
    </source>
</evidence>
<dbReference type="Pfam" id="PF05157">
    <property type="entry name" value="MshEN"/>
    <property type="match status" value="1"/>
</dbReference>
<protein>
    <recommendedName>
        <fullName evidence="5">Bacterial type II secretion system protein E domain-containing protein</fullName>
    </recommendedName>
</protein>
<evidence type="ECO:0000256" key="4">
    <source>
        <dbReference type="SAM" id="MobiDB-lite"/>
    </source>
</evidence>
<evidence type="ECO:0000313" key="7">
    <source>
        <dbReference type="Proteomes" id="UP000229315"/>
    </source>
</evidence>
<dbReference type="PANTHER" id="PTHR30258">
    <property type="entry name" value="TYPE II SECRETION SYSTEM PROTEIN GSPE-RELATED"/>
    <property type="match status" value="1"/>
</dbReference>
<comment type="similarity">
    <text evidence="1">Belongs to the GSP E family.</text>
</comment>
<gene>
    <name evidence="6" type="ORF">COU15_02215</name>
</gene>
<evidence type="ECO:0000256" key="1">
    <source>
        <dbReference type="ARBA" id="ARBA00006611"/>
    </source>
</evidence>
<dbReference type="GO" id="GO:0016887">
    <property type="term" value="F:ATP hydrolysis activity"/>
    <property type="evidence" value="ECO:0007669"/>
    <property type="project" value="TreeGrafter"/>
</dbReference>
<dbReference type="FunFam" id="3.30.450.90:FF:000001">
    <property type="entry name" value="Type II secretion system ATPase GspE"/>
    <property type="match status" value="1"/>
</dbReference>
<feature type="domain" description="Bacterial type II secretion system protein E" evidence="5">
    <location>
        <begin position="390"/>
        <end position="404"/>
    </location>
</feature>
<dbReference type="Gene3D" id="3.40.50.300">
    <property type="entry name" value="P-loop containing nucleotide triphosphate hydrolases"/>
    <property type="match status" value="1"/>
</dbReference>
<dbReference type="Proteomes" id="UP000229315">
    <property type="component" value="Unassembled WGS sequence"/>
</dbReference>
<reference evidence="7" key="1">
    <citation type="submission" date="2017-09" db="EMBL/GenBank/DDBJ databases">
        <title>Depth-based differentiation of microbial function through sediment-hosted aquifers and enrichment of novel symbionts in the deep terrestrial subsurface.</title>
        <authorList>
            <person name="Probst A.J."/>
            <person name="Ladd B."/>
            <person name="Jarett J.K."/>
            <person name="Geller-Mcgrath D.E."/>
            <person name="Sieber C.M.K."/>
            <person name="Emerson J.B."/>
            <person name="Anantharaman K."/>
            <person name="Thomas B.C."/>
            <person name="Malmstrom R."/>
            <person name="Stieglmeier M."/>
            <person name="Klingl A."/>
            <person name="Woyke T."/>
            <person name="Ryan C.M."/>
            <person name="Banfield J.F."/>
        </authorList>
    </citation>
    <scope>NUCLEOTIDE SEQUENCE [LARGE SCALE GENOMIC DNA]</scope>
</reference>
<dbReference type="Gene3D" id="3.30.300.160">
    <property type="entry name" value="Type II secretion system, protein E, N-terminal domain"/>
    <property type="match status" value="1"/>
</dbReference>
<dbReference type="GO" id="GO:0005524">
    <property type="term" value="F:ATP binding"/>
    <property type="evidence" value="ECO:0007669"/>
    <property type="project" value="UniProtKB-KW"/>
</dbReference>
<dbReference type="EMBL" id="PFBH01000014">
    <property type="protein sequence ID" value="PIR85199.1"/>
    <property type="molecule type" value="Genomic_DNA"/>
</dbReference>
<sequence length="585" mass="64214">MDTLSLLEEKGLIDKSAVASIREEVDVQGKNLEQALLSRGVSQSDILSALGNYYQVPTKILDKGSAIPEAILKYIPEESARHYGFVPIGIEDDILEIGTIDPDNLEATEALNFITARTNIPYKIFLISNEDFESVLNMYKGLSGEVGKALTELQSTISEDDISAAVSSGGEGETTPSSENNKAIKEDAPVTKIVASILRHAVDGRASDIHIEPTREELRVRFRVDGVLHTSLRLPKNVERAVSARIKVLASLKLDERRKPQDGRFSATIDNRRIDFRVSTFPTYHGEKVVMRILDRSSTLLTLQDIGLTAGNIEKVREAIRRPYGIIIISGPTGSGKSTTLYTMLQELERTELNVVSLEDPVEYDVEGVSQSQVRPEIGYTFAAGLRSILRQDPDIIMVGEIRDKETAQLAIQAALTGHLVLSTLHTNNAIGVVPRLIDMGIDPYLIAPTLVLSMAQRLVRKRCEGAGKPMPVEGAVQSFINKEFQGVPEEVMKTIPQPKEVFGIAPSDGCPNGTRGRVGVFEFLPTSKELERVILENPVEEEIFKIARAQGMLTMKEDAIIKMLEGTIPFEEVTTLGGDVALES</sequence>
<evidence type="ECO:0000256" key="2">
    <source>
        <dbReference type="ARBA" id="ARBA00022741"/>
    </source>
</evidence>
<dbReference type="InterPro" id="IPR027417">
    <property type="entry name" value="P-loop_NTPase"/>
</dbReference>
<dbReference type="InterPro" id="IPR007831">
    <property type="entry name" value="T2SS_GspE_N"/>
</dbReference>
<dbReference type="AlphaFoldDB" id="A0A2H0UFM1"/>
<dbReference type="PROSITE" id="PS00662">
    <property type="entry name" value="T2SP_E"/>
    <property type="match status" value="1"/>
</dbReference>
<dbReference type="Gene3D" id="3.30.450.90">
    <property type="match status" value="1"/>
</dbReference>
<dbReference type="SUPFAM" id="SSF160246">
    <property type="entry name" value="EspE N-terminal domain-like"/>
    <property type="match status" value="1"/>
</dbReference>
<proteinExistence type="inferred from homology"/>
<evidence type="ECO:0000313" key="6">
    <source>
        <dbReference type="EMBL" id="PIR85199.1"/>
    </source>
</evidence>
<dbReference type="InterPro" id="IPR001482">
    <property type="entry name" value="T2SS/T4SS_dom"/>
</dbReference>
<dbReference type="SMART" id="SM00382">
    <property type="entry name" value="AAA"/>
    <property type="match status" value="1"/>
</dbReference>
<comment type="caution">
    <text evidence="6">The sequence shown here is derived from an EMBL/GenBank/DDBJ whole genome shotgun (WGS) entry which is preliminary data.</text>
</comment>
<dbReference type="InterPro" id="IPR037257">
    <property type="entry name" value="T2SS_E_N_sf"/>
</dbReference>
<dbReference type="SUPFAM" id="SSF52540">
    <property type="entry name" value="P-loop containing nucleoside triphosphate hydrolases"/>
    <property type="match status" value="1"/>
</dbReference>
<feature type="region of interest" description="Disordered" evidence="4">
    <location>
        <begin position="162"/>
        <end position="184"/>
    </location>
</feature>
<evidence type="ECO:0000256" key="3">
    <source>
        <dbReference type="ARBA" id="ARBA00022840"/>
    </source>
</evidence>
<dbReference type="PANTHER" id="PTHR30258:SF2">
    <property type="entry name" value="COMG OPERON PROTEIN 1"/>
    <property type="match status" value="1"/>
</dbReference>
<name>A0A2H0UFM1_9BACT</name>
<dbReference type="InterPro" id="IPR003593">
    <property type="entry name" value="AAA+_ATPase"/>
</dbReference>
<accession>A0A2H0UFM1</accession>
<organism evidence="6 7">
    <name type="scientific">Candidatus Kaiserbacteria bacterium CG10_big_fil_rev_8_21_14_0_10_45_20</name>
    <dbReference type="NCBI Taxonomy" id="1974607"/>
    <lineage>
        <taxon>Bacteria</taxon>
        <taxon>Candidatus Kaiseribacteriota</taxon>
    </lineage>
</organism>
<dbReference type="CDD" id="cd01129">
    <property type="entry name" value="PulE-GspE-like"/>
    <property type="match status" value="1"/>
</dbReference>
<keyword evidence="2" id="KW-0547">Nucleotide-binding</keyword>
<keyword evidence="3" id="KW-0067">ATP-binding</keyword>
<dbReference type="Pfam" id="PF00437">
    <property type="entry name" value="T2SSE"/>
    <property type="match status" value="1"/>
</dbReference>
<dbReference type="GO" id="GO:0005886">
    <property type="term" value="C:plasma membrane"/>
    <property type="evidence" value="ECO:0007669"/>
    <property type="project" value="TreeGrafter"/>
</dbReference>